<accession>A0A0B7A0L0</accession>
<feature type="compositionally biased region" description="Polar residues" evidence="1">
    <location>
        <begin position="1"/>
        <end position="12"/>
    </location>
</feature>
<dbReference type="EMBL" id="HACG01027267">
    <property type="protein sequence ID" value="CEK74132.1"/>
    <property type="molecule type" value="Transcribed_RNA"/>
</dbReference>
<evidence type="ECO:0000256" key="1">
    <source>
        <dbReference type="SAM" id="MobiDB-lite"/>
    </source>
</evidence>
<evidence type="ECO:0000313" key="2">
    <source>
        <dbReference type="EMBL" id="CEK74132.1"/>
    </source>
</evidence>
<organism evidence="2">
    <name type="scientific">Arion vulgaris</name>
    <dbReference type="NCBI Taxonomy" id="1028688"/>
    <lineage>
        <taxon>Eukaryota</taxon>
        <taxon>Metazoa</taxon>
        <taxon>Spiralia</taxon>
        <taxon>Lophotrochozoa</taxon>
        <taxon>Mollusca</taxon>
        <taxon>Gastropoda</taxon>
        <taxon>Heterobranchia</taxon>
        <taxon>Euthyneura</taxon>
        <taxon>Panpulmonata</taxon>
        <taxon>Eupulmonata</taxon>
        <taxon>Stylommatophora</taxon>
        <taxon>Helicina</taxon>
        <taxon>Arionoidea</taxon>
        <taxon>Arionidae</taxon>
        <taxon>Arion</taxon>
    </lineage>
</organism>
<proteinExistence type="predicted"/>
<gene>
    <name evidence="2" type="primary">ORF89790</name>
</gene>
<feature type="region of interest" description="Disordered" evidence="1">
    <location>
        <begin position="1"/>
        <end position="34"/>
    </location>
</feature>
<protein>
    <submittedName>
        <fullName evidence="2">Uncharacterized protein</fullName>
    </submittedName>
</protein>
<dbReference type="AlphaFoldDB" id="A0A0B7A0L0"/>
<reference evidence="2" key="1">
    <citation type="submission" date="2014-12" db="EMBL/GenBank/DDBJ databases">
        <title>Insight into the proteome of Arion vulgaris.</title>
        <authorList>
            <person name="Aradska J."/>
            <person name="Bulat T."/>
            <person name="Smidak R."/>
            <person name="Sarate P."/>
            <person name="Gangsoo J."/>
            <person name="Sialana F."/>
            <person name="Bilban M."/>
            <person name="Lubec G."/>
        </authorList>
    </citation>
    <scope>NUCLEOTIDE SEQUENCE</scope>
    <source>
        <tissue evidence="2">Skin</tissue>
    </source>
</reference>
<feature type="non-terminal residue" evidence="2">
    <location>
        <position position="197"/>
    </location>
</feature>
<sequence>KAKDQSATSTVQRDARETIKAKGHSTTSTVQRDAREDIVAKVGKSTSNLIHKSSNSRLVSNLGMQAFQKQCEAAVISVQAAEVSNRAKRSMYPDSRIVECDTQTLDEDNVVEHIKKNKESDGNKLKITASTDIVNVAVGDRSHDDESGDDDLSKMIDEDLGPELLDNTNDDEFNLDLDIDEDLSHVVGVKDNKTMET</sequence>
<feature type="non-terminal residue" evidence="2">
    <location>
        <position position="1"/>
    </location>
</feature>
<name>A0A0B7A0L0_9EUPU</name>